<protein>
    <submittedName>
        <fullName evidence="2">Histone H2A</fullName>
    </submittedName>
</protein>
<dbReference type="InterPro" id="IPR002119">
    <property type="entry name" value="Histone_H2A"/>
</dbReference>
<dbReference type="InterPro" id="IPR007125">
    <property type="entry name" value="H2A/H2B/H3"/>
</dbReference>
<keyword evidence="4" id="KW-1185">Reference proteome</keyword>
<dbReference type="VEuPathDB" id="GiardiaDB:SS50377_21863"/>
<dbReference type="Gene3D" id="1.10.20.10">
    <property type="entry name" value="Histone, subunit A"/>
    <property type="match status" value="1"/>
</dbReference>
<name>V6LIN0_9EUKA</name>
<dbReference type="GO" id="GO:0003677">
    <property type="term" value="F:DNA binding"/>
    <property type="evidence" value="ECO:0007669"/>
    <property type="project" value="InterPro"/>
</dbReference>
<sequence length="134" mass="15027">MANTTRSEKSGLTFPVGRVHRLLKQRALKCRTTSSKLRVGRVSNTAAIYVSAALEFLVTEVLDLSAEAVKRTKTKRVTPQVLNQTIRKDEFLSKLLKDVNIVNSGECGVYNEKLLNLSAKEYFQQLRASQKGEK</sequence>
<gene>
    <name evidence="2" type="ORF">SS50377_15712</name>
    <name evidence="3" type="ORF">SS50377_21863</name>
</gene>
<dbReference type="EMBL" id="KI546116">
    <property type="protein sequence ID" value="EST44407.1"/>
    <property type="molecule type" value="Genomic_DNA"/>
</dbReference>
<dbReference type="GO" id="GO:0030527">
    <property type="term" value="F:structural constituent of chromatin"/>
    <property type="evidence" value="ECO:0007669"/>
    <property type="project" value="InterPro"/>
</dbReference>
<dbReference type="GO" id="GO:0000786">
    <property type="term" value="C:nucleosome"/>
    <property type="evidence" value="ECO:0007669"/>
    <property type="project" value="InterPro"/>
</dbReference>
<proteinExistence type="predicted"/>
<evidence type="ECO:0000259" key="1">
    <source>
        <dbReference type="Pfam" id="PF00125"/>
    </source>
</evidence>
<reference evidence="3" key="2">
    <citation type="submission" date="2020-12" db="EMBL/GenBank/DDBJ databases">
        <title>New Spironucleus salmonicida genome in near-complete chromosomes.</title>
        <authorList>
            <person name="Xu F."/>
            <person name="Kurt Z."/>
            <person name="Jimenez-Gonzalez A."/>
            <person name="Astvaldsson A."/>
            <person name="Andersson J.O."/>
            <person name="Svard S.G."/>
        </authorList>
    </citation>
    <scope>NUCLEOTIDE SEQUENCE</scope>
    <source>
        <strain evidence="3">ATCC 50377</strain>
    </source>
</reference>
<organism evidence="2">
    <name type="scientific">Spironucleus salmonicida</name>
    <dbReference type="NCBI Taxonomy" id="348837"/>
    <lineage>
        <taxon>Eukaryota</taxon>
        <taxon>Metamonada</taxon>
        <taxon>Diplomonadida</taxon>
        <taxon>Hexamitidae</taxon>
        <taxon>Hexamitinae</taxon>
        <taxon>Spironucleus</taxon>
    </lineage>
</organism>
<reference evidence="2 3" key="1">
    <citation type="journal article" date="2014" name="PLoS Genet.">
        <title>The Genome of Spironucleus salmonicida Highlights a Fish Pathogen Adapted to Fluctuating Environments.</title>
        <authorList>
            <person name="Xu F."/>
            <person name="Jerlstrom-Hultqvist J."/>
            <person name="Einarsson E."/>
            <person name="Astvaldsson A."/>
            <person name="Svard S.G."/>
            <person name="Andersson J.O."/>
        </authorList>
    </citation>
    <scope>NUCLEOTIDE SEQUENCE</scope>
    <source>
        <strain evidence="3">ATCC 50377</strain>
    </source>
</reference>
<evidence type="ECO:0000313" key="2">
    <source>
        <dbReference type="EMBL" id="EST44407.1"/>
    </source>
</evidence>
<dbReference type="EMBL" id="AUWU02000002">
    <property type="protein sequence ID" value="KAH0576300.1"/>
    <property type="molecule type" value="Genomic_DNA"/>
</dbReference>
<dbReference type="CDD" id="cd00074">
    <property type="entry name" value="HFD_H2A"/>
    <property type="match status" value="1"/>
</dbReference>
<dbReference type="PANTHER" id="PTHR23430">
    <property type="entry name" value="HISTONE H2A"/>
    <property type="match status" value="1"/>
</dbReference>
<evidence type="ECO:0000313" key="3">
    <source>
        <dbReference type="EMBL" id="KAH0576300.1"/>
    </source>
</evidence>
<dbReference type="OrthoDB" id="9421954at2759"/>
<dbReference type="InterPro" id="IPR009072">
    <property type="entry name" value="Histone-fold"/>
</dbReference>
<dbReference type="GO" id="GO:0046982">
    <property type="term" value="F:protein heterodimerization activity"/>
    <property type="evidence" value="ECO:0007669"/>
    <property type="project" value="InterPro"/>
</dbReference>
<dbReference type="AlphaFoldDB" id="V6LIN0"/>
<feature type="domain" description="Core Histone H2A/H2B/H3" evidence="1">
    <location>
        <begin position="3"/>
        <end position="87"/>
    </location>
</feature>
<dbReference type="SMART" id="SM00414">
    <property type="entry name" value="H2A"/>
    <property type="match status" value="1"/>
</dbReference>
<dbReference type="Pfam" id="PF00125">
    <property type="entry name" value="Histone"/>
    <property type="match status" value="1"/>
</dbReference>
<dbReference type="Proteomes" id="UP000018208">
    <property type="component" value="Unassembled WGS sequence"/>
</dbReference>
<evidence type="ECO:0000313" key="4">
    <source>
        <dbReference type="Proteomes" id="UP000018208"/>
    </source>
</evidence>
<dbReference type="SUPFAM" id="SSF47113">
    <property type="entry name" value="Histone-fold"/>
    <property type="match status" value="1"/>
</dbReference>
<accession>V6LIN0</accession>